<dbReference type="EMBL" id="AMGV01000029">
    <property type="protein sequence ID" value="KEF51079.1"/>
    <property type="molecule type" value="Genomic_DNA"/>
</dbReference>
<protein>
    <submittedName>
        <fullName evidence="2">Acetoacetate-CoA ligase</fullName>
    </submittedName>
</protein>
<dbReference type="Gene3D" id="3.30.300.30">
    <property type="match status" value="1"/>
</dbReference>
<dbReference type="RefSeq" id="XP_013253669.1">
    <property type="nucleotide sequence ID" value="XM_013398215.1"/>
</dbReference>
<dbReference type="NCBIfam" id="TIGR01217">
    <property type="entry name" value="ac_ac_CoA_syn"/>
    <property type="match status" value="1"/>
</dbReference>
<dbReference type="InterPro" id="IPR000873">
    <property type="entry name" value="AMP-dep_synth/lig_dom"/>
</dbReference>
<evidence type="ECO:0000259" key="1">
    <source>
        <dbReference type="Pfam" id="PF00501"/>
    </source>
</evidence>
<dbReference type="InterPro" id="IPR020845">
    <property type="entry name" value="AMP-binding_CS"/>
</dbReference>
<dbReference type="OrthoDB" id="4115147at2759"/>
<dbReference type="VEuPathDB" id="FungiDB:A1O9_12861"/>
<dbReference type="GO" id="GO:0006629">
    <property type="term" value="P:lipid metabolic process"/>
    <property type="evidence" value="ECO:0007669"/>
    <property type="project" value="InterPro"/>
</dbReference>
<keyword evidence="3" id="KW-1185">Reference proteome</keyword>
<dbReference type="AlphaFoldDB" id="A0A072NT72"/>
<dbReference type="HOGENOM" id="CLU_000022_3_3_1"/>
<dbReference type="InterPro" id="IPR005914">
    <property type="entry name" value="Acac_CoA_synth"/>
</dbReference>
<dbReference type="PANTHER" id="PTHR42921:SF4">
    <property type="entry name" value="ACETOACETYL-COA SYNTHASE (AFU_ORTHOLOGUE AFUA_8G04770)"/>
    <property type="match status" value="1"/>
</dbReference>
<dbReference type="NCBIfam" id="NF002937">
    <property type="entry name" value="PRK03584.1"/>
    <property type="match status" value="1"/>
</dbReference>
<dbReference type="PANTHER" id="PTHR42921">
    <property type="entry name" value="ACETOACETYL-COA SYNTHETASE"/>
    <property type="match status" value="1"/>
</dbReference>
<proteinExistence type="predicted"/>
<dbReference type="Proteomes" id="UP000027920">
    <property type="component" value="Unassembled WGS sequence"/>
</dbReference>
<accession>A0A072NT72</accession>
<name>A0A072NT72_9EURO</name>
<dbReference type="InterPro" id="IPR042099">
    <property type="entry name" value="ANL_N_sf"/>
</dbReference>
<evidence type="ECO:0000313" key="3">
    <source>
        <dbReference type="Proteomes" id="UP000027920"/>
    </source>
</evidence>
<dbReference type="SUPFAM" id="SSF56801">
    <property type="entry name" value="Acetyl-CoA synthetase-like"/>
    <property type="match status" value="1"/>
</dbReference>
<reference evidence="2 3" key="1">
    <citation type="submission" date="2013-03" db="EMBL/GenBank/DDBJ databases">
        <title>The Genome Sequence of Exophiala aquamarina CBS 119918.</title>
        <authorList>
            <consortium name="The Broad Institute Genomics Platform"/>
            <person name="Cuomo C."/>
            <person name="de Hoog S."/>
            <person name="Gorbushina A."/>
            <person name="Walker B."/>
            <person name="Young S.K."/>
            <person name="Zeng Q."/>
            <person name="Gargeya S."/>
            <person name="Fitzgerald M."/>
            <person name="Haas B."/>
            <person name="Abouelleil A."/>
            <person name="Allen A.W."/>
            <person name="Alvarado L."/>
            <person name="Arachchi H.M."/>
            <person name="Berlin A.M."/>
            <person name="Chapman S.B."/>
            <person name="Gainer-Dewar J."/>
            <person name="Goldberg J."/>
            <person name="Griggs A."/>
            <person name="Gujja S."/>
            <person name="Hansen M."/>
            <person name="Howarth C."/>
            <person name="Imamovic A."/>
            <person name="Ireland A."/>
            <person name="Larimer J."/>
            <person name="McCowan C."/>
            <person name="Murphy C."/>
            <person name="Pearson M."/>
            <person name="Poon T.W."/>
            <person name="Priest M."/>
            <person name="Roberts A."/>
            <person name="Saif S."/>
            <person name="Shea T."/>
            <person name="Sisk P."/>
            <person name="Sykes S."/>
            <person name="Wortman J."/>
            <person name="Nusbaum C."/>
            <person name="Birren B."/>
        </authorList>
    </citation>
    <scope>NUCLEOTIDE SEQUENCE [LARGE SCALE GENOMIC DNA]</scope>
    <source>
        <strain evidence="2 3">CBS 119918</strain>
    </source>
</reference>
<evidence type="ECO:0000313" key="2">
    <source>
        <dbReference type="EMBL" id="KEF51079.1"/>
    </source>
</evidence>
<dbReference type="GeneID" id="25287755"/>
<dbReference type="Pfam" id="PF00501">
    <property type="entry name" value="AMP-binding"/>
    <property type="match status" value="1"/>
</dbReference>
<feature type="domain" description="AMP-dependent synthetase/ligase" evidence="1">
    <location>
        <begin position="110"/>
        <end position="493"/>
    </location>
</feature>
<dbReference type="PROSITE" id="PS00455">
    <property type="entry name" value="AMP_BINDING"/>
    <property type="match status" value="1"/>
</dbReference>
<keyword evidence="2" id="KW-0436">Ligase</keyword>
<gene>
    <name evidence="2" type="ORF">A1O9_12861</name>
</gene>
<sequence>MAFPQLVPPRTLWIPQNVGSTNLDRFRTTVNKKRALDLRDYRDVHSWSTQADTASDFWVELFEYQNLKPGATPKHAFDGSTSDKSLPIFPPPHFFPGTTLNFTEHIFQNRIPGRTALYFAKEGSTDIERISWNELYTQVQTTAEAMRNSGVCKGDRVAAVITNCPEAIVACLATLSIGAIFSTSSPDMGTQGIMDRLLQIEPRLVFFESSVFYNGKTRTLMTKVGECIAALSTVLNFREAILIEREEQQRAHTLPWTVSWMHFNRRANGAELGFEQVQFHHPGFIVYSSGTTGPPKCIVHSAAGLLMKAKVDYMMGLNVCPGDTIYQYTTTGWIMWPLLLCGLAYGASIVLYDGSPLLPDPLATLQLVEKLKVTLFGTSARFLTDLMMAGLKPRDSINLNSLRTVSSTGSVLGAEVCEWFYDHGFPTHVHLVSGSGGTDVAGALLTGDPTSAVYAGEIQRPALGMAIDVLDTDAKTPKTVAASGIAGELVCRLPFPSQPVMFWGRNGNTRYREAYFEQFGNGIWYQGDFVSMSPITGGFLMLGRSDGVLNPSGVRFGSSEIYGAIMHICEFEETICVGQRRPQDLDETVILFVKTKNNVPLTSELVARTKLEISSALTPRHVPKYIFQVPEIPYTVNGKKIELAVKQIVSGRQITPSGAVANPDSLKLYEKFFHLEEVLRTNLGHPEKPRL</sequence>
<dbReference type="InterPro" id="IPR045851">
    <property type="entry name" value="AMP-bd_C_sf"/>
</dbReference>
<dbReference type="GO" id="GO:0030729">
    <property type="term" value="F:acetoacetate-CoA ligase activity"/>
    <property type="evidence" value="ECO:0007669"/>
    <property type="project" value="InterPro"/>
</dbReference>
<dbReference type="Gene3D" id="3.40.50.12780">
    <property type="entry name" value="N-terminal domain of ligase-like"/>
    <property type="match status" value="1"/>
</dbReference>
<comment type="caution">
    <text evidence="2">The sequence shown here is derived from an EMBL/GenBank/DDBJ whole genome shotgun (WGS) entry which is preliminary data.</text>
</comment>
<organism evidence="2 3">
    <name type="scientific">Exophiala aquamarina CBS 119918</name>
    <dbReference type="NCBI Taxonomy" id="1182545"/>
    <lineage>
        <taxon>Eukaryota</taxon>
        <taxon>Fungi</taxon>
        <taxon>Dikarya</taxon>
        <taxon>Ascomycota</taxon>
        <taxon>Pezizomycotina</taxon>
        <taxon>Eurotiomycetes</taxon>
        <taxon>Chaetothyriomycetidae</taxon>
        <taxon>Chaetothyriales</taxon>
        <taxon>Herpotrichiellaceae</taxon>
        <taxon>Exophiala</taxon>
    </lineage>
</organism>
<dbReference type="STRING" id="1182545.A0A072NT72"/>